<comment type="caution">
    <text evidence="2">The sequence shown here is derived from an EMBL/GenBank/DDBJ whole genome shotgun (WGS) entry which is preliminary data.</text>
</comment>
<evidence type="ECO:0000256" key="1">
    <source>
        <dbReference type="SAM" id="MobiDB-lite"/>
    </source>
</evidence>
<proteinExistence type="predicted"/>
<accession>A0ABQ1FSF4</accession>
<sequence>MFMDPTMFDLPPTTVDQDTETRRVSTEPAEGYVLDPWSGLYLETEVAFKSRVTLKEPA</sequence>
<evidence type="ECO:0000313" key="2">
    <source>
        <dbReference type="EMBL" id="GGA28665.1"/>
    </source>
</evidence>
<dbReference type="EMBL" id="BMJA01000001">
    <property type="protein sequence ID" value="GGA28665.1"/>
    <property type="molecule type" value="Genomic_DNA"/>
</dbReference>
<protein>
    <submittedName>
        <fullName evidence="2">Uncharacterized protein</fullName>
    </submittedName>
</protein>
<evidence type="ECO:0000313" key="3">
    <source>
        <dbReference type="Proteomes" id="UP000620046"/>
    </source>
</evidence>
<feature type="region of interest" description="Disordered" evidence="1">
    <location>
        <begin position="1"/>
        <end position="27"/>
    </location>
</feature>
<reference evidence="3" key="1">
    <citation type="journal article" date="2019" name="Int. J. Syst. Evol. Microbiol.">
        <title>The Global Catalogue of Microorganisms (GCM) 10K type strain sequencing project: providing services to taxonomists for standard genome sequencing and annotation.</title>
        <authorList>
            <consortium name="The Broad Institute Genomics Platform"/>
            <consortium name="The Broad Institute Genome Sequencing Center for Infectious Disease"/>
            <person name="Wu L."/>
            <person name="Ma J."/>
        </authorList>
    </citation>
    <scope>NUCLEOTIDE SEQUENCE [LARGE SCALE GENOMIC DNA]</scope>
    <source>
        <strain evidence="3">CGMCC 1.15439</strain>
    </source>
</reference>
<name>A0ABQ1FSF4_9GAMM</name>
<keyword evidence="3" id="KW-1185">Reference proteome</keyword>
<dbReference type="Proteomes" id="UP000620046">
    <property type="component" value="Unassembled WGS sequence"/>
</dbReference>
<gene>
    <name evidence="2" type="ORF">GCM10010981_16840</name>
</gene>
<organism evidence="2 3">
    <name type="scientific">Dyella nitratireducens</name>
    <dbReference type="NCBI Taxonomy" id="1849580"/>
    <lineage>
        <taxon>Bacteria</taxon>
        <taxon>Pseudomonadati</taxon>
        <taxon>Pseudomonadota</taxon>
        <taxon>Gammaproteobacteria</taxon>
        <taxon>Lysobacterales</taxon>
        <taxon>Rhodanobacteraceae</taxon>
        <taxon>Dyella</taxon>
    </lineage>
</organism>